<proteinExistence type="predicted"/>
<evidence type="ECO:0000256" key="6">
    <source>
        <dbReference type="ARBA" id="ARBA00023136"/>
    </source>
</evidence>
<evidence type="ECO:0000259" key="9">
    <source>
        <dbReference type="Pfam" id="PF06808"/>
    </source>
</evidence>
<sequence length="170" mass="18214">KLTTCFRTLIDASKTTTMVMLVLVGATAFTGVFSRGGGMTVISDLVMAMPGGTTGALILMLFLVFLLGMFLDWTGIVLLSFPIMLPIVNQMGVDVLWFVVMVAVVLQTSFLTPPFGYALFYMKGVAPKGVEIVDLYKAVVPFVALIVLACVLMAFFPVLITGLPSALLGY</sequence>
<evidence type="ECO:0000313" key="11">
    <source>
        <dbReference type="Proteomes" id="UP001320168"/>
    </source>
</evidence>
<feature type="transmembrane region" description="Helical" evidence="8">
    <location>
        <begin position="95"/>
        <end position="122"/>
    </location>
</feature>
<keyword evidence="6 8" id="KW-0472">Membrane</keyword>
<evidence type="ECO:0000256" key="1">
    <source>
        <dbReference type="ARBA" id="ARBA00004429"/>
    </source>
</evidence>
<comment type="caution">
    <text evidence="10">The sequence shown here is derived from an EMBL/GenBank/DDBJ whole genome shotgun (WGS) entry which is preliminary data.</text>
</comment>
<dbReference type="InterPro" id="IPR010656">
    <property type="entry name" value="DctM"/>
</dbReference>
<feature type="non-terminal residue" evidence="10">
    <location>
        <position position="1"/>
    </location>
</feature>
<evidence type="ECO:0000313" key="10">
    <source>
        <dbReference type="EMBL" id="MCE8004446.1"/>
    </source>
</evidence>
<comment type="subcellular location">
    <subcellularLocation>
        <location evidence="1 7">Cell inner membrane</location>
        <topology evidence="1 7">Multi-pass membrane protein</topology>
    </subcellularLocation>
</comment>
<keyword evidence="5 8" id="KW-1133">Transmembrane helix</keyword>
<evidence type="ECO:0000256" key="5">
    <source>
        <dbReference type="ARBA" id="ARBA00022989"/>
    </source>
</evidence>
<dbReference type="EMBL" id="JABFTX010000003">
    <property type="protein sequence ID" value="MCE8004446.1"/>
    <property type="molecule type" value="Genomic_DNA"/>
</dbReference>
<feature type="transmembrane region" description="Helical" evidence="8">
    <location>
        <begin position="142"/>
        <end position="168"/>
    </location>
</feature>
<keyword evidence="7" id="KW-0813">Transport</keyword>
<reference evidence="10 11" key="1">
    <citation type="journal article" date="2021" name="Front. Microbiol.">
        <title>Aerobic Denitrification and Heterotrophic Sulfur Oxidation in the Genus Halomonas Revealed by Six Novel Species Characterizations and Genome-Based Analysis.</title>
        <authorList>
            <person name="Wang L."/>
            <person name="Shao Z."/>
        </authorList>
    </citation>
    <scope>NUCLEOTIDE SEQUENCE [LARGE SCALE GENOMIC DNA]</scope>
    <source>
        <strain evidence="10 11">MCCC 1A11081</strain>
    </source>
</reference>
<organism evidence="10 11">
    <name type="scientific">Billgrantia ethanolica</name>
    <dbReference type="NCBI Taxonomy" id="2733486"/>
    <lineage>
        <taxon>Bacteria</taxon>
        <taxon>Pseudomonadati</taxon>
        <taxon>Pseudomonadota</taxon>
        <taxon>Gammaproteobacteria</taxon>
        <taxon>Oceanospirillales</taxon>
        <taxon>Halomonadaceae</taxon>
        <taxon>Billgrantia</taxon>
    </lineage>
</organism>
<evidence type="ECO:0000256" key="3">
    <source>
        <dbReference type="ARBA" id="ARBA00022519"/>
    </source>
</evidence>
<evidence type="ECO:0000256" key="4">
    <source>
        <dbReference type="ARBA" id="ARBA00022692"/>
    </source>
</evidence>
<comment type="function">
    <text evidence="7">Part of the tripartite ATP-independent periplasmic (TRAP) transport system.</text>
</comment>
<dbReference type="InterPro" id="IPR004681">
    <property type="entry name" value="TRAP_DctM"/>
</dbReference>
<name>A0ABS9A6X4_9GAMM</name>
<gene>
    <name evidence="10" type="ORF">HOP53_16590</name>
</gene>
<protein>
    <submittedName>
        <fullName evidence="10">TRAP transporter large permease subunit</fullName>
    </submittedName>
</protein>
<dbReference type="Proteomes" id="UP001320168">
    <property type="component" value="Unassembled WGS sequence"/>
</dbReference>
<feature type="transmembrane region" description="Helical" evidence="8">
    <location>
        <begin position="17"/>
        <end position="36"/>
    </location>
</feature>
<feature type="domain" description="TRAP C4-dicarboxylate transport system permease DctM subunit" evidence="9">
    <location>
        <begin position="2"/>
        <end position="158"/>
    </location>
</feature>
<evidence type="ECO:0000256" key="2">
    <source>
        <dbReference type="ARBA" id="ARBA00022475"/>
    </source>
</evidence>
<keyword evidence="3 7" id="KW-0997">Cell inner membrane</keyword>
<evidence type="ECO:0000256" key="7">
    <source>
        <dbReference type="RuleBase" id="RU369079"/>
    </source>
</evidence>
<keyword evidence="4 8" id="KW-0812">Transmembrane</keyword>
<keyword evidence="11" id="KW-1185">Reference proteome</keyword>
<accession>A0ABS9A6X4</accession>
<keyword evidence="2" id="KW-1003">Cell membrane</keyword>
<dbReference type="PANTHER" id="PTHR33362:SF7">
    <property type="entry name" value="SLL1103 PROTEIN"/>
    <property type="match status" value="1"/>
</dbReference>
<dbReference type="Pfam" id="PF06808">
    <property type="entry name" value="DctM"/>
    <property type="match status" value="1"/>
</dbReference>
<evidence type="ECO:0000256" key="8">
    <source>
        <dbReference type="SAM" id="Phobius"/>
    </source>
</evidence>
<dbReference type="PANTHER" id="PTHR33362">
    <property type="entry name" value="SIALIC ACID TRAP TRANSPORTER PERMEASE PROTEIN SIAT-RELATED"/>
    <property type="match status" value="1"/>
</dbReference>
<dbReference type="RefSeq" id="WP_234271050.1">
    <property type="nucleotide sequence ID" value="NZ_JABFTX010000003.1"/>
</dbReference>
<feature type="transmembrane region" description="Helical" evidence="8">
    <location>
        <begin position="56"/>
        <end position="83"/>
    </location>
</feature>